<keyword evidence="2" id="KW-1185">Reference proteome</keyword>
<dbReference type="STRING" id="266264.Rmet_3367"/>
<dbReference type="AlphaFoldDB" id="Q1LHY7"/>
<proteinExistence type="predicted"/>
<reference evidence="2" key="1">
    <citation type="journal article" date="2010" name="PLoS ONE">
        <title>The complete genome sequence of Cupriavidus metallidurans strain CH34, a master survivalist in harsh and anthropogenic environments.</title>
        <authorList>
            <person name="Janssen P.J."/>
            <person name="Van Houdt R."/>
            <person name="Moors H."/>
            <person name="Monsieurs P."/>
            <person name="Morin N."/>
            <person name="Michaux A."/>
            <person name="Benotmane M.A."/>
            <person name="Leys N."/>
            <person name="Vallaeys T."/>
            <person name="Lapidus A."/>
            <person name="Monchy S."/>
            <person name="Medigue C."/>
            <person name="Taghavi S."/>
            <person name="McCorkle S."/>
            <person name="Dunn J."/>
            <person name="van der Lelie D."/>
            <person name="Mergeay M."/>
        </authorList>
    </citation>
    <scope>NUCLEOTIDE SEQUENCE [LARGE SCALE GENOMIC DNA]</scope>
    <source>
        <strain evidence="2">ATCC 43123 / DSM 2839 / NBRC 102507 / CH34</strain>
    </source>
</reference>
<dbReference type="Gene3D" id="2.30.130.30">
    <property type="entry name" value="Hypothetical protein"/>
    <property type="match status" value="1"/>
</dbReference>
<protein>
    <submittedName>
        <fullName evidence="1">Uncharacterized protein</fullName>
    </submittedName>
</protein>
<dbReference type="HOGENOM" id="CLU_135561_0_0_4"/>
<dbReference type="EMBL" id="CP000352">
    <property type="protein sequence ID" value="ABF10239.1"/>
    <property type="molecule type" value="Genomic_DNA"/>
</dbReference>
<sequence length="152" mass="17233">MSTSGHVLISLEERHALNIFAGSKQVELRRRTMHVEPGTVVWIYVKQPVGCVVGHAVVKATHSLSPRQVWGKFGSRSGLRRQEFFAYFEDVARAFVLELRDARRLEEAITLETLRAVSSSFHPPQFFTRLTPETALARVLARSKFSTLAQIR</sequence>
<dbReference type="SUPFAM" id="SSF88697">
    <property type="entry name" value="PUA domain-like"/>
    <property type="match status" value="1"/>
</dbReference>
<dbReference type="KEGG" id="rme:Rmet_3367"/>
<name>Q1LHY7_CUPMC</name>
<organism evidence="1 2">
    <name type="scientific">Cupriavidus metallidurans (strain ATCC 43123 / DSM 2839 / NBRC 102507 / CH34)</name>
    <name type="common">Ralstonia metallidurans</name>
    <dbReference type="NCBI Taxonomy" id="266264"/>
    <lineage>
        <taxon>Bacteria</taxon>
        <taxon>Pseudomonadati</taxon>
        <taxon>Pseudomonadota</taxon>
        <taxon>Betaproteobacteria</taxon>
        <taxon>Burkholderiales</taxon>
        <taxon>Burkholderiaceae</taxon>
        <taxon>Cupriavidus</taxon>
    </lineage>
</organism>
<gene>
    <name evidence="1" type="ordered locus">Rmet_3367</name>
</gene>
<dbReference type="eggNOG" id="COG4933">
    <property type="taxonomic scope" value="Bacteria"/>
</dbReference>
<evidence type="ECO:0000313" key="2">
    <source>
        <dbReference type="Proteomes" id="UP000002429"/>
    </source>
</evidence>
<evidence type="ECO:0000313" key="1">
    <source>
        <dbReference type="EMBL" id="ABF10239.1"/>
    </source>
</evidence>
<dbReference type="InterPro" id="IPR015947">
    <property type="entry name" value="PUA-like_sf"/>
</dbReference>
<dbReference type="Proteomes" id="UP000002429">
    <property type="component" value="Chromosome"/>
</dbReference>
<accession>Q1LHY7</accession>